<reference evidence="1 2" key="1">
    <citation type="submission" date="2016-11" db="EMBL/GenBank/DDBJ databases">
        <authorList>
            <person name="Jaros S."/>
            <person name="Januszkiewicz K."/>
            <person name="Wedrychowicz H."/>
        </authorList>
    </citation>
    <scope>NUCLEOTIDE SEQUENCE [LARGE SCALE GENOMIC DNA]</scope>
    <source>
        <strain evidence="1 2">CGMCC 4.2025</strain>
    </source>
</reference>
<name>A0A1M7QKB5_9ACTN</name>
<dbReference type="InterPro" id="IPR011013">
    <property type="entry name" value="Gal_mutarotase_sf_dom"/>
</dbReference>
<organism evidence="1 2">
    <name type="scientific">Actinacidiphila paucisporea</name>
    <dbReference type="NCBI Taxonomy" id="310782"/>
    <lineage>
        <taxon>Bacteria</taxon>
        <taxon>Bacillati</taxon>
        <taxon>Actinomycetota</taxon>
        <taxon>Actinomycetes</taxon>
        <taxon>Kitasatosporales</taxon>
        <taxon>Streptomycetaceae</taxon>
        <taxon>Actinacidiphila</taxon>
    </lineage>
</organism>
<sequence length="279" mass="30536">MNVRAPALYAHRVENETKLTAGDAELTLEPGHGCRIASLRVAGTELLLQGDRFGAFLMVPWVGRTENGVFRNGGVTHQLPVDAPPHAIHGTGRHVAWQEAAPPTDTTAAYYYDLADPWPYPGRVTHTVQLAPHSVTLTMSVEAAADGDSFPAQAGWHPWWRRNLGQGGQDVELAFSAAWQEERGSNHLPNGNRIDPKPGPWDDCFGMPDGVDVTLTWPGEMRLEVRSPASWVVIYDEQPDAVCVEPQSGPPNGLNTAPRLVTPIDPLEISTVWTWHRIG</sequence>
<evidence type="ECO:0000313" key="2">
    <source>
        <dbReference type="Proteomes" id="UP000184111"/>
    </source>
</evidence>
<dbReference type="GO" id="GO:0016853">
    <property type="term" value="F:isomerase activity"/>
    <property type="evidence" value="ECO:0007669"/>
    <property type="project" value="InterPro"/>
</dbReference>
<proteinExistence type="predicted"/>
<dbReference type="GO" id="GO:0005975">
    <property type="term" value="P:carbohydrate metabolic process"/>
    <property type="evidence" value="ECO:0007669"/>
    <property type="project" value="InterPro"/>
</dbReference>
<gene>
    <name evidence="1" type="ORF">SAMN05216499_1362</name>
</gene>
<dbReference type="Gene3D" id="2.70.98.10">
    <property type="match status" value="1"/>
</dbReference>
<protein>
    <submittedName>
        <fullName evidence="1">Aldose 1-epimerase</fullName>
    </submittedName>
</protein>
<dbReference type="Proteomes" id="UP000184111">
    <property type="component" value="Unassembled WGS sequence"/>
</dbReference>
<dbReference type="AlphaFoldDB" id="A0A1M7QKB5"/>
<dbReference type="STRING" id="310782.SAMN05216499_1362"/>
<dbReference type="GO" id="GO:0030246">
    <property type="term" value="F:carbohydrate binding"/>
    <property type="evidence" value="ECO:0007669"/>
    <property type="project" value="InterPro"/>
</dbReference>
<dbReference type="InterPro" id="IPR014718">
    <property type="entry name" value="GH-type_carb-bd"/>
</dbReference>
<keyword evidence="2" id="KW-1185">Reference proteome</keyword>
<dbReference type="SUPFAM" id="SSF74650">
    <property type="entry name" value="Galactose mutarotase-like"/>
    <property type="match status" value="1"/>
</dbReference>
<dbReference type="EMBL" id="FRBI01000036">
    <property type="protein sequence ID" value="SHN31282.1"/>
    <property type="molecule type" value="Genomic_DNA"/>
</dbReference>
<accession>A0A1M7QKB5</accession>
<dbReference type="Pfam" id="PF01263">
    <property type="entry name" value="Aldose_epim"/>
    <property type="match status" value="1"/>
</dbReference>
<dbReference type="InterPro" id="IPR008183">
    <property type="entry name" value="Aldose_1/G6P_1-epimerase"/>
</dbReference>
<evidence type="ECO:0000313" key="1">
    <source>
        <dbReference type="EMBL" id="SHN31282.1"/>
    </source>
</evidence>